<feature type="chain" id="PRO_5041956238" evidence="16">
    <location>
        <begin position="24"/>
        <end position="533"/>
    </location>
</feature>
<keyword evidence="16" id="KW-0732">Signal</keyword>
<dbReference type="PANTHER" id="PTHR46300">
    <property type="entry name" value="P450, PUTATIVE (EUROFUNG)-RELATED-RELATED"/>
    <property type="match status" value="1"/>
</dbReference>
<evidence type="ECO:0000256" key="4">
    <source>
        <dbReference type="ARBA" id="ARBA00010617"/>
    </source>
</evidence>
<keyword evidence="13" id="KW-0325">Glycoprotein</keyword>
<keyword evidence="6" id="KW-0812">Transmembrane</keyword>
<proteinExistence type="inferred from homology"/>
<evidence type="ECO:0000256" key="5">
    <source>
        <dbReference type="ARBA" id="ARBA00022617"/>
    </source>
</evidence>
<evidence type="ECO:0000256" key="1">
    <source>
        <dbReference type="ARBA" id="ARBA00001971"/>
    </source>
</evidence>
<dbReference type="CDD" id="cd11065">
    <property type="entry name" value="CYP64-like"/>
    <property type="match status" value="1"/>
</dbReference>
<evidence type="ECO:0000256" key="12">
    <source>
        <dbReference type="ARBA" id="ARBA00023136"/>
    </source>
</evidence>
<dbReference type="Pfam" id="PF00067">
    <property type="entry name" value="p450"/>
    <property type="match status" value="1"/>
</dbReference>
<dbReference type="PRINTS" id="PR00463">
    <property type="entry name" value="EP450I"/>
</dbReference>
<comment type="pathway">
    <text evidence="3">Secondary metabolite biosynthesis.</text>
</comment>
<dbReference type="Proteomes" id="UP001215280">
    <property type="component" value="Unassembled WGS sequence"/>
</dbReference>
<evidence type="ECO:0000313" key="17">
    <source>
        <dbReference type="EMBL" id="KAJ7746441.1"/>
    </source>
</evidence>
<evidence type="ECO:0000256" key="8">
    <source>
        <dbReference type="ARBA" id="ARBA00022989"/>
    </source>
</evidence>
<evidence type="ECO:0000256" key="15">
    <source>
        <dbReference type="RuleBase" id="RU000461"/>
    </source>
</evidence>
<keyword evidence="8" id="KW-1133">Transmembrane helix</keyword>
<evidence type="ECO:0000256" key="11">
    <source>
        <dbReference type="ARBA" id="ARBA00023033"/>
    </source>
</evidence>
<dbReference type="InterPro" id="IPR017972">
    <property type="entry name" value="Cyt_P450_CS"/>
</dbReference>
<evidence type="ECO:0000256" key="3">
    <source>
        <dbReference type="ARBA" id="ARBA00005179"/>
    </source>
</evidence>
<keyword evidence="7 14" id="KW-0479">Metal-binding</keyword>
<dbReference type="InterPro" id="IPR036396">
    <property type="entry name" value="Cyt_P450_sf"/>
</dbReference>
<sequence length="533" mass="59801">MSISLALACVALCAVLLLRKVGNREDGLPPGPPTIPLLGNLHMFPSEFAYHKYVSSRRCVCCPLKLGPGTIIVLSDPAAVKELLGRRGANTADRPSMQVEELVTGGLNMVLAHYGECWRTFRRTAHAILTPQAVAQHLSIQRAEATHLLHDILGRPESFYTHIQRFTYSVIVSVLYGKRAPRYEAPETVAFFDYECQYERLLEPGAAPPVDMFPILKLVPERWAKWKRNCRRIRNLQRAVYFGLLDETVGRMRSGSANGSYMEEVLERQEEFGMDREMIGYLGGVLVEAGAATTYSYLHTLVLCLVAYPDAQKKAHEEIDCVVGEHRMPTLDDLEQMPFIRGLILEVHRFRPVVPLLVPREALAPVEYKGYTIPKGATIFVNAWIFHDPALYDDPENFVPDRYLMNENGTKPGIICPDLEPDFIFGLGRRSCPGIHLAHNSININVTYLLWAFNFNTDIDAAGDPIKLDTSAYSNGVATGPRPFKCRITPRSAEKAEIIRREFLEAADTFSKFEFGLSAEDKEYVAKSRAHTG</sequence>
<dbReference type="Gene3D" id="1.10.630.10">
    <property type="entry name" value="Cytochrome P450"/>
    <property type="match status" value="1"/>
</dbReference>
<organism evidence="17 18">
    <name type="scientific">Mycena maculata</name>
    <dbReference type="NCBI Taxonomy" id="230809"/>
    <lineage>
        <taxon>Eukaryota</taxon>
        <taxon>Fungi</taxon>
        <taxon>Dikarya</taxon>
        <taxon>Basidiomycota</taxon>
        <taxon>Agaricomycotina</taxon>
        <taxon>Agaricomycetes</taxon>
        <taxon>Agaricomycetidae</taxon>
        <taxon>Agaricales</taxon>
        <taxon>Marasmiineae</taxon>
        <taxon>Mycenaceae</taxon>
        <taxon>Mycena</taxon>
    </lineage>
</organism>
<dbReference type="GO" id="GO:0005506">
    <property type="term" value="F:iron ion binding"/>
    <property type="evidence" value="ECO:0007669"/>
    <property type="project" value="InterPro"/>
</dbReference>
<evidence type="ECO:0000256" key="7">
    <source>
        <dbReference type="ARBA" id="ARBA00022723"/>
    </source>
</evidence>
<dbReference type="PANTHER" id="PTHR46300:SF2">
    <property type="entry name" value="CYTOCHROME P450 MONOOXYGENASE ALNH-RELATED"/>
    <property type="match status" value="1"/>
</dbReference>
<dbReference type="GO" id="GO:0004497">
    <property type="term" value="F:monooxygenase activity"/>
    <property type="evidence" value="ECO:0007669"/>
    <property type="project" value="UniProtKB-KW"/>
</dbReference>
<evidence type="ECO:0000256" key="10">
    <source>
        <dbReference type="ARBA" id="ARBA00023004"/>
    </source>
</evidence>
<gene>
    <name evidence="17" type="ORF">DFH07DRAFT_748473</name>
</gene>
<keyword evidence="5 14" id="KW-0349">Heme</keyword>
<name>A0AAD7N6H4_9AGAR</name>
<dbReference type="AlphaFoldDB" id="A0AAD7N6H4"/>
<feature type="binding site" description="axial binding residue" evidence="14">
    <location>
        <position position="432"/>
    </location>
    <ligand>
        <name>heme</name>
        <dbReference type="ChEBI" id="CHEBI:30413"/>
    </ligand>
    <ligandPart>
        <name>Fe</name>
        <dbReference type="ChEBI" id="CHEBI:18248"/>
    </ligandPart>
</feature>
<evidence type="ECO:0000256" key="13">
    <source>
        <dbReference type="ARBA" id="ARBA00023180"/>
    </source>
</evidence>
<evidence type="ECO:0000256" key="14">
    <source>
        <dbReference type="PIRSR" id="PIRSR602401-1"/>
    </source>
</evidence>
<dbReference type="SUPFAM" id="SSF48264">
    <property type="entry name" value="Cytochrome P450"/>
    <property type="match status" value="1"/>
</dbReference>
<evidence type="ECO:0000256" key="6">
    <source>
        <dbReference type="ARBA" id="ARBA00022692"/>
    </source>
</evidence>
<dbReference type="GO" id="GO:0016705">
    <property type="term" value="F:oxidoreductase activity, acting on paired donors, with incorporation or reduction of molecular oxygen"/>
    <property type="evidence" value="ECO:0007669"/>
    <property type="project" value="InterPro"/>
</dbReference>
<comment type="similarity">
    <text evidence="4 15">Belongs to the cytochrome P450 family.</text>
</comment>
<dbReference type="InterPro" id="IPR050364">
    <property type="entry name" value="Cytochrome_P450_fung"/>
</dbReference>
<comment type="subcellular location">
    <subcellularLocation>
        <location evidence="2">Membrane</location>
        <topology evidence="2">Single-pass membrane protein</topology>
    </subcellularLocation>
</comment>
<dbReference type="InterPro" id="IPR001128">
    <property type="entry name" value="Cyt_P450"/>
</dbReference>
<comment type="cofactor">
    <cofactor evidence="1 14">
        <name>heme</name>
        <dbReference type="ChEBI" id="CHEBI:30413"/>
    </cofactor>
</comment>
<comment type="caution">
    <text evidence="17">The sequence shown here is derived from an EMBL/GenBank/DDBJ whole genome shotgun (WGS) entry which is preliminary data.</text>
</comment>
<reference evidence="17" key="1">
    <citation type="submission" date="2023-03" db="EMBL/GenBank/DDBJ databases">
        <title>Massive genome expansion in bonnet fungi (Mycena s.s.) driven by repeated elements and novel gene families across ecological guilds.</title>
        <authorList>
            <consortium name="Lawrence Berkeley National Laboratory"/>
            <person name="Harder C.B."/>
            <person name="Miyauchi S."/>
            <person name="Viragh M."/>
            <person name="Kuo A."/>
            <person name="Thoen E."/>
            <person name="Andreopoulos B."/>
            <person name="Lu D."/>
            <person name="Skrede I."/>
            <person name="Drula E."/>
            <person name="Henrissat B."/>
            <person name="Morin E."/>
            <person name="Kohler A."/>
            <person name="Barry K."/>
            <person name="LaButti K."/>
            <person name="Morin E."/>
            <person name="Salamov A."/>
            <person name="Lipzen A."/>
            <person name="Mereny Z."/>
            <person name="Hegedus B."/>
            <person name="Baldrian P."/>
            <person name="Stursova M."/>
            <person name="Weitz H."/>
            <person name="Taylor A."/>
            <person name="Grigoriev I.V."/>
            <person name="Nagy L.G."/>
            <person name="Martin F."/>
            <person name="Kauserud H."/>
        </authorList>
    </citation>
    <scope>NUCLEOTIDE SEQUENCE</scope>
    <source>
        <strain evidence="17">CBHHK188m</strain>
    </source>
</reference>
<dbReference type="PROSITE" id="PS00086">
    <property type="entry name" value="CYTOCHROME_P450"/>
    <property type="match status" value="1"/>
</dbReference>
<dbReference type="EMBL" id="JARJLG010000098">
    <property type="protein sequence ID" value="KAJ7746441.1"/>
    <property type="molecule type" value="Genomic_DNA"/>
</dbReference>
<protein>
    <submittedName>
        <fullName evidence="17">Cytochrome P450</fullName>
    </submittedName>
</protein>
<evidence type="ECO:0000256" key="16">
    <source>
        <dbReference type="SAM" id="SignalP"/>
    </source>
</evidence>
<keyword evidence="11 15" id="KW-0503">Monooxygenase</keyword>
<dbReference type="GO" id="GO:0020037">
    <property type="term" value="F:heme binding"/>
    <property type="evidence" value="ECO:0007669"/>
    <property type="project" value="InterPro"/>
</dbReference>
<accession>A0AAD7N6H4</accession>
<dbReference type="GO" id="GO:0016020">
    <property type="term" value="C:membrane"/>
    <property type="evidence" value="ECO:0007669"/>
    <property type="project" value="UniProtKB-SubCell"/>
</dbReference>
<dbReference type="InterPro" id="IPR002401">
    <property type="entry name" value="Cyt_P450_E_grp-I"/>
</dbReference>
<evidence type="ECO:0000256" key="9">
    <source>
        <dbReference type="ARBA" id="ARBA00023002"/>
    </source>
</evidence>
<evidence type="ECO:0000313" key="18">
    <source>
        <dbReference type="Proteomes" id="UP001215280"/>
    </source>
</evidence>
<keyword evidence="12" id="KW-0472">Membrane</keyword>
<feature type="signal peptide" evidence="16">
    <location>
        <begin position="1"/>
        <end position="23"/>
    </location>
</feature>
<keyword evidence="18" id="KW-1185">Reference proteome</keyword>
<evidence type="ECO:0000256" key="2">
    <source>
        <dbReference type="ARBA" id="ARBA00004167"/>
    </source>
</evidence>
<keyword evidence="10 14" id="KW-0408">Iron</keyword>
<keyword evidence="9 15" id="KW-0560">Oxidoreductase</keyword>